<evidence type="ECO:0000313" key="1">
    <source>
        <dbReference type="EMBL" id="OAA47195.1"/>
    </source>
</evidence>
<dbReference type="OrthoDB" id="3632757at2759"/>
<dbReference type="AlphaFoldDB" id="A0A167GWU2"/>
<dbReference type="GO" id="GO:0004177">
    <property type="term" value="F:aminopeptidase activity"/>
    <property type="evidence" value="ECO:0007669"/>
    <property type="project" value="UniProtKB-KW"/>
</dbReference>
<organism evidence="1 2">
    <name type="scientific">Beauveria brongniartii RCEF 3172</name>
    <dbReference type="NCBI Taxonomy" id="1081107"/>
    <lineage>
        <taxon>Eukaryota</taxon>
        <taxon>Fungi</taxon>
        <taxon>Dikarya</taxon>
        <taxon>Ascomycota</taxon>
        <taxon>Pezizomycotina</taxon>
        <taxon>Sordariomycetes</taxon>
        <taxon>Hypocreomycetidae</taxon>
        <taxon>Hypocreales</taxon>
        <taxon>Cordycipitaceae</taxon>
        <taxon>Beauveria</taxon>
        <taxon>Beauveria brongniartii</taxon>
    </lineage>
</organism>
<dbReference type="Proteomes" id="UP000076863">
    <property type="component" value="Unassembled WGS sequence"/>
</dbReference>
<keyword evidence="1" id="KW-0378">Hydrolase</keyword>
<comment type="caution">
    <text evidence="1">The sequence shown here is derived from an EMBL/GenBank/DDBJ whole genome shotgun (WGS) entry which is preliminary data.</text>
</comment>
<accession>A0A167GWU2</accession>
<keyword evidence="1" id="KW-0645">Protease</keyword>
<protein>
    <submittedName>
        <fullName evidence="1">Xaa-Pro aminopeptidase family enzyme</fullName>
    </submittedName>
</protein>
<sequence length="90" mass="10308">MTNLQDHVPILGHLPLLANTRYSVPPGIAFELRANHFVPEFNATFSFPLEENVYWTPKGGFEWVLDRQKRFHLVRTSGSTSSPDASFEEF</sequence>
<evidence type="ECO:0000313" key="2">
    <source>
        <dbReference type="Proteomes" id="UP000076863"/>
    </source>
</evidence>
<proteinExistence type="predicted"/>
<gene>
    <name evidence="1" type="ORF">BBO_02650</name>
</gene>
<keyword evidence="2" id="KW-1185">Reference proteome</keyword>
<reference evidence="1 2" key="1">
    <citation type="journal article" date="2016" name="Genome Biol. Evol.">
        <title>Divergent and convergent evolution of fungal pathogenicity.</title>
        <authorList>
            <person name="Shang Y."/>
            <person name="Xiao G."/>
            <person name="Zheng P."/>
            <person name="Cen K."/>
            <person name="Zhan S."/>
            <person name="Wang C."/>
        </authorList>
    </citation>
    <scope>NUCLEOTIDE SEQUENCE [LARGE SCALE GENOMIC DNA]</scope>
    <source>
        <strain evidence="1 2">RCEF 3172</strain>
    </source>
</reference>
<name>A0A167GWU2_9HYPO</name>
<keyword evidence="1" id="KW-0031">Aminopeptidase</keyword>
<dbReference type="EMBL" id="AZHA01000006">
    <property type="protein sequence ID" value="OAA47195.1"/>
    <property type="molecule type" value="Genomic_DNA"/>
</dbReference>